<gene>
    <name evidence="2" type="ORF">Ddye_023197</name>
</gene>
<reference evidence="2" key="1">
    <citation type="journal article" date="2023" name="Plant J.">
        <title>Genome sequences and population genomics provide insights into the demographic history, inbreeding, and mutation load of two 'living fossil' tree species of Dipteronia.</title>
        <authorList>
            <person name="Feng Y."/>
            <person name="Comes H.P."/>
            <person name="Chen J."/>
            <person name="Zhu S."/>
            <person name="Lu R."/>
            <person name="Zhang X."/>
            <person name="Li P."/>
            <person name="Qiu J."/>
            <person name="Olsen K.M."/>
            <person name="Qiu Y."/>
        </authorList>
    </citation>
    <scope>NUCLEOTIDE SEQUENCE</scope>
    <source>
        <strain evidence="2">KIB01</strain>
    </source>
</reference>
<sequence>MFPLISVCYFALITSSFIISEQWSLMAAAMFVCGFFGYLVYDAIMATASELLQRQLVVSPLLLIFAVHWLSSGTQLSLPIPGPSPMPSTAPEGHHGV</sequence>
<evidence type="ECO:0000256" key="1">
    <source>
        <dbReference type="SAM" id="Phobius"/>
    </source>
</evidence>
<protein>
    <submittedName>
        <fullName evidence="2">Uncharacterized protein</fullName>
    </submittedName>
</protein>
<keyword evidence="1" id="KW-1133">Transmembrane helix</keyword>
<dbReference type="EMBL" id="JANJYI010000007">
    <property type="protein sequence ID" value="KAK2641434.1"/>
    <property type="molecule type" value="Genomic_DNA"/>
</dbReference>
<comment type="caution">
    <text evidence="2">The sequence shown here is derived from an EMBL/GenBank/DDBJ whole genome shotgun (WGS) entry which is preliminary data.</text>
</comment>
<name>A0AAD9TTF9_9ROSI</name>
<feature type="transmembrane region" description="Helical" evidence="1">
    <location>
        <begin position="56"/>
        <end position="78"/>
    </location>
</feature>
<organism evidence="2 3">
    <name type="scientific">Dipteronia dyeriana</name>
    <dbReference type="NCBI Taxonomy" id="168575"/>
    <lineage>
        <taxon>Eukaryota</taxon>
        <taxon>Viridiplantae</taxon>
        <taxon>Streptophyta</taxon>
        <taxon>Embryophyta</taxon>
        <taxon>Tracheophyta</taxon>
        <taxon>Spermatophyta</taxon>
        <taxon>Magnoliopsida</taxon>
        <taxon>eudicotyledons</taxon>
        <taxon>Gunneridae</taxon>
        <taxon>Pentapetalae</taxon>
        <taxon>rosids</taxon>
        <taxon>malvids</taxon>
        <taxon>Sapindales</taxon>
        <taxon>Sapindaceae</taxon>
        <taxon>Hippocastanoideae</taxon>
        <taxon>Acereae</taxon>
        <taxon>Dipteronia</taxon>
    </lineage>
</organism>
<proteinExistence type="predicted"/>
<keyword evidence="1" id="KW-0812">Transmembrane</keyword>
<dbReference type="AlphaFoldDB" id="A0AAD9TTF9"/>
<accession>A0AAD9TTF9</accession>
<feature type="transmembrane region" description="Helical" evidence="1">
    <location>
        <begin position="26"/>
        <end position="44"/>
    </location>
</feature>
<keyword evidence="1" id="KW-0472">Membrane</keyword>
<dbReference type="Proteomes" id="UP001280121">
    <property type="component" value="Unassembled WGS sequence"/>
</dbReference>
<evidence type="ECO:0000313" key="2">
    <source>
        <dbReference type="EMBL" id="KAK2641434.1"/>
    </source>
</evidence>
<keyword evidence="3" id="KW-1185">Reference proteome</keyword>
<evidence type="ECO:0000313" key="3">
    <source>
        <dbReference type="Proteomes" id="UP001280121"/>
    </source>
</evidence>